<dbReference type="AlphaFoldDB" id="A0A7Y4IS54"/>
<accession>A0A7Y4IS54</accession>
<keyword evidence="1" id="KW-1133">Transmembrane helix</keyword>
<proteinExistence type="predicted"/>
<evidence type="ECO:0000313" key="2">
    <source>
        <dbReference type="EMBL" id="NOJ83990.1"/>
    </source>
</evidence>
<feature type="non-terminal residue" evidence="2">
    <location>
        <position position="1"/>
    </location>
</feature>
<reference evidence="2 3" key="1">
    <citation type="submission" date="2020-05" db="EMBL/GenBank/DDBJ databases">
        <authorList>
            <person name="Whitworth D."/>
        </authorList>
    </citation>
    <scope>NUCLEOTIDE SEQUENCE [LARGE SCALE GENOMIC DNA]</scope>
    <source>
        <strain evidence="2 3">AM005</strain>
    </source>
</reference>
<dbReference type="EMBL" id="JABFNT010000344">
    <property type="protein sequence ID" value="NOJ83990.1"/>
    <property type="molecule type" value="Genomic_DNA"/>
</dbReference>
<organism evidence="2 3">
    <name type="scientific">Myxococcus xanthus</name>
    <dbReference type="NCBI Taxonomy" id="34"/>
    <lineage>
        <taxon>Bacteria</taxon>
        <taxon>Pseudomonadati</taxon>
        <taxon>Myxococcota</taxon>
        <taxon>Myxococcia</taxon>
        <taxon>Myxococcales</taxon>
        <taxon>Cystobacterineae</taxon>
        <taxon>Myxococcaceae</taxon>
        <taxon>Myxococcus</taxon>
    </lineage>
</organism>
<sequence>IRMWSDLESRLDVSIAAISSLMVFFTLVLMVLMERFAGISRRMR</sequence>
<gene>
    <name evidence="2" type="ORF">HNV28_37775</name>
</gene>
<evidence type="ECO:0000256" key="1">
    <source>
        <dbReference type="SAM" id="Phobius"/>
    </source>
</evidence>
<name>A0A7Y4IS54_MYXXA</name>
<keyword evidence="1" id="KW-0472">Membrane</keyword>
<keyword evidence="1" id="KW-0812">Transmembrane</keyword>
<dbReference type="Proteomes" id="UP000533080">
    <property type="component" value="Unassembled WGS sequence"/>
</dbReference>
<feature type="transmembrane region" description="Helical" evidence="1">
    <location>
        <begin position="13"/>
        <end position="33"/>
    </location>
</feature>
<protein>
    <submittedName>
        <fullName evidence="2">ABC transporter permease</fullName>
    </submittedName>
</protein>
<evidence type="ECO:0000313" key="3">
    <source>
        <dbReference type="Proteomes" id="UP000533080"/>
    </source>
</evidence>
<comment type="caution">
    <text evidence="2">The sequence shown here is derived from an EMBL/GenBank/DDBJ whole genome shotgun (WGS) entry which is preliminary data.</text>
</comment>